<evidence type="ECO:0000313" key="1">
    <source>
        <dbReference type="EMBL" id="GAX82335.1"/>
    </source>
</evidence>
<name>A0A250XGX4_9CHLO</name>
<dbReference type="Pfam" id="PF08819">
    <property type="entry name" value="DUF1802"/>
    <property type="match status" value="1"/>
</dbReference>
<dbReference type="AlphaFoldDB" id="A0A250XGX4"/>
<gene>
    <name evidence="1" type="ORF">CEUSTIGMA_g9764.t1</name>
</gene>
<proteinExistence type="predicted"/>
<accession>A0A250XGX4</accession>
<protein>
    <submittedName>
        <fullName evidence="1">Uncharacterized protein</fullName>
    </submittedName>
</protein>
<organism evidence="1 2">
    <name type="scientific">Chlamydomonas eustigma</name>
    <dbReference type="NCBI Taxonomy" id="1157962"/>
    <lineage>
        <taxon>Eukaryota</taxon>
        <taxon>Viridiplantae</taxon>
        <taxon>Chlorophyta</taxon>
        <taxon>core chlorophytes</taxon>
        <taxon>Chlorophyceae</taxon>
        <taxon>CS clade</taxon>
        <taxon>Chlamydomonadales</taxon>
        <taxon>Chlamydomonadaceae</taxon>
        <taxon>Chlamydomonas</taxon>
    </lineage>
</organism>
<dbReference type="EMBL" id="BEGY01000079">
    <property type="protein sequence ID" value="GAX82335.1"/>
    <property type="molecule type" value="Genomic_DNA"/>
</dbReference>
<dbReference type="Proteomes" id="UP000232323">
    <property type="component" value="Unassembled WGS sequence"/>
</dbReference>
<reference evidence="1 2" key="1">
    <citation type="submission" date="2017-08" db="EMBL/GenBank/DDBJ databases">
        <title>Acidophilic green algal genome provides insights into adaptation to an acidic environment.</title>
        <authorList>
            <person name="Hirooka S."/>
            <person name="Hirose Y."/>
            <person name="Kanesaki Y."/>
            <person name="Higuchi S."/>
            <person name="Fujiwara T."/>
            <person name="Onuma R."/>
            <person name="Era A."/>
            <person name="Ohbayashi R."/>
            <person name="Uzuka A."/>
            <person name="Nozaki H."/>
            <person name="Yoshikawa H."/>
            <person name="Miyagishima S.Y."/>
        </authorList>
    </citation>
    <scope>NUCLEOTIDE SEQUENCE [LARGE SCALE GENOMIC DNA]</scope>
    <source>
        <strain evidence="1 2">NIES-2499</strain>
    </source>
</reference>
<evidence type="ECO:0000313" key="2">
    <source>
        <dbReference type="Proteomes" id="UP000232323"/>
    </source>
</evidence>
<sequence>MHRGFVTKCSAKSSSVKAIRHVRTSTLVCKAQSVQNPTHLKALREWSVINASIQDGLQTVLLRKGGIEEKGFRLEAKSFMLFPSYFHADNSLLKPGILERYEREMAFDPKTSAELHLRTYAEVTGMWITKDLQVAGAVEEIHVGMPAFLDKRLKWRRGQDLTILELRSWKLEEAVVVTVRPEYFGCFSWIDLDLQTNMINKEAMQPSLPDATFRVMQNNLRAQLSKLKDVKEISLN</sequence>
<comment type="caution">
    <text evidence="1">The sequence shown here is derived from an EMBL/GenBank/DDBJ whole genome shotgun (WGS) entry which is preliminary data.</text>
</comment>
<dbReference type="OrthoDB" id="567563at2759"/>
<keyword evidence="2" id="KW-1185">Reference proteome</keyword>
<dbReference type="InterPro" id="IPR014923">
    <property type="entry name" value="DUF1802"/>
</dbReference>